<comment type="caution">
    <text evidence="2">The sequence shown here is derived from an EMBL/GenBank/DDBJ whole genome shotgun (WGS) entry which is preliminary data.</text>
</comment>
<dbReference type="Pfam" id="PF00651">
    <property type="entry name" value="BTB"/>
    <property type="match status" value="1"/>
</dbReference>
<evidence type="ECO:0000313" key="2">
    <source>
        <dbReference type="EMBL" id="KAK7025084.1"/>
    </source>
</evidence>
<dbReference type="EMBL" id="JAWWNJ010000034">
    <property type="protein sequence ID" value="KAK7025084.1"/>
    <property type="molecule type" value="Genomic_DNA"/>
</dbReference>
<keyword evidence="3" id="KW-1185">Reference proteome</keyword>
<dbReference type="Proteomes" id="UP001362999">
    <property type="component" value="Unassembled WGS sequence"/>
</dbReference>
<protein>
    <submittedName>
        <fullName evidence="2">BTB domain-containing protein</fullName>
    </submittedName>
</protein>
<dbReference type="SMART" id="SM00225">
    <property type="entry name" value="BTB"/>
    <property type="match status" value="1"/>
</dbReference>
<dbReference type="AlphaFoldDB" id="A0AAW0BH12"/>
<evidence type="ECO:0000259" key="1">
    <source>
        <dbReference type="PROSITE" id="PS50097"/>
    </source>
</evidence>
<feature type="domain" description="BTB" evidence="1">
    <location>
        <begin position="26"/>
        <end position="97"/>
    </location>
</feature>
<dbReference type="Gene3D" id="3.30.710.10">
    <property type="entry name" value="Potassium Channel Kv1.1, Chain A"/>
    <property type="match status" value="1"/>
</dbReference>
<accession>A0AAW0BH12</accession>
<name>A0AAW0BH12_9AGAR</name>
<evidence type="ECO:0000313" key="3">
    <source>
        <dbReference type="Proteomes" id="UP001362999"/>
    </source>
</evidence>
<dbReference type="PROSITE" id="PS50097">
    <property type="entry name" value="BTB"/>
    <property type="match status" value="1"/>
</dbReference>
<organism evidence="2 3">
    <name type="scientific">Favolaschia claudopus</name>
    <dbReference type="NCBI Taxonomy" id="2862362"/>
    <lineage>
        <taxon>Eukaryota</taxon>
        <taxon>Fungi</taxon>
        <taxon>Dikarya</taxon>
        <taxon>Basidiomycota</taxon>
        <taxon>Agaricomycotina</taxon>
        <taxon>Agaricomycetes</taxon>
        <taxon>Agaricomycetidae</taxon>
        <taxon>Agaricales</taxon>
        <taxon>Marasmiineae</taxon>
        <taxon>Mycenaceae</taxon>
        <taxon>Favolaschia</taxon>
    </lineage>
</organism>
<dbReference type="CDD" id="cd18186">
    <property type="entry name" value="BTB_POZ_ZBTB_KLHL-like"/>
    <property type="match status" value="1"/>
</dbReference>
<gene>
    <name evidence="2" type="ORF">R3P38DRAFT_2952728</name>
</gene>
<sequence>MSSPPAKRQRAENAPITRSDTWFSDGNVVLQADNTQFRVHWGVLALHSSVFSDMQGLPQPPDQPTVEGCAVVELQDDPEDVELMLKALYSLKFHCQKRLPLPAVGAFLRLGRKYDIQDLFDSAVARLTSEFPTTLEGHDRICFENLETIEATYDNAIFDLISIASDNNISTALPCAYLYVVNYCSVDEIFDGFSKGRNNDPIHLRRCIAAQTNLSIKQFKPGFTLSWIRSWEFDDSHCENTSKCYSRRSRMFSSCVLSGFLGFVELKDLMQPDSVALCPVCTRLADGATRNGREKLWAELPGDFGLAPWAELRND</sequence>
<dbReference type="InterPro" id="IPR000210">
    <property type="entry name" value="BTB/POZ_dom"/>
</dbReference>
<proteinExistence type="predicted"/>
<dbReference type="SUPFAM" id="SSF54695">
    <property type="entry name" value="POZ domain"/>
    <property type="match status" value="1"/>
</dbReference>
<dbReference type="InterPro" id="IPR011333">
    <property type="entry name" value="SKP1/BTB/POZ_sf"/>
</dbReference>
<reference evidence="2 3" key="1">
    <citation type="journal article" date="2024" name="J Genomics">
        <title>Draft genome sequencing and assembly of Favolaschia claudopus CIRM-BRFM 2984 isolated from oak limbs.</title>
        <authorList>
            <person name="Navarro D."/>
            <person name="Drula E."/>
            <person name="Chaduli D."/>
            <person name="Cazenave R."/>
            <person name="Ahrendt S."/>
            <person name="Wang J."/>
            <person name="Lipzen A."/>
            <person name="Daum C."/>
            <person name="Barry K."/>
            <person name="Grigoriev I.V."/>
            <person name="Favel A."/>
            <person name="Rosso M.N."/>
            <person name="Martin F."/>
        </authorList>
    </citation>
    <scope>NUCLEOTIDE SEQUENCE [LARGE SCALE GENOMIC DNA]</scope>
    <source>
        <strain evidence="2 3">CIRM-BRFM 2984</strain>
    </source>
</reference>